<comment type="pathway">
    <text evidence="1 7">Pyrimidine metabolism; UMP biosynthesis via salvage pathway; UMP from uridine: step 1/1.</text>
</comment>
<evidence type="ECO:0000259" key="9">
    <source>
        <dbReference type="Pfam" id="PF14681"/>
    </source>
</evidence>
<dbReference type="InterPro" id="IPR000836">
    <property type="entry name" value="PRTase_dom"/>
</dbReference>
<comment type="catalytic activity">
    <reaction evidence="7">
        <text>uridine + ATP = UMP + ADP + H(+)</text>
        <dbReference type="Rhea" id="RHEA:16825"/>
        <dbReference type="ChEBI" id="CHEBI:15378"/>
        <dbReference type="ChEBI" id="CHEBI:16704"/>
        <dbReference type="ChEBI" id="CHEBI:30616"/>
        <dbReference type="ChEBI" id="CHEBI:57865"/>
        <dbReference type="ChEBI" id="CHEBI:456216"/>
        <dbReference type="EC" id="2.7.1.48"/>
    </reaction>
</comment>
<gene>
    <name evidence="10" type="primary">URK1_1</name>
    <name evidence="10" type="ORF">TWF730_009634</name>
</gene>
<dbReference type="NCBIfam" id="TIGR00235">
    <property type="entry name" value="udk"/>
    <property type="match status" value="1"/>
</dbReference>
<evidence type="ECO:0000259" key="8">
    <source>
        <dbReference type="Pfam" id="PF00485"/>
    </source>
</evidence>
<dbReference type="GO" id="GO:0004849">
    <property type="term" value="F:uridine kinase activity"/>
    <property type="evidence" value="ECO:0007669"/>
    <property type="project" value="UniProtKB-EC"/>
</dbReference>
<dbReference type="FunFam" id="3.40.50.300:FF:002070">
    <property type="entry name" value="Uridine kinase"/>
    <property type="match status" value="1"/>
</dbReference>
<evidence type="ECO:0000313" key="11">
    <source>
        <dbReference type="Proteomes" id="UP001373714"/>
    </source>
</evidence>
<dbReference type="Pfam" id="PF00485">
    <property type="entry name" value="PRK"/>
    <property type="match status" value="1"/>
</dbReference>
<evidence type="ECO:0000313" key="10">
    <source>
        <dbReference type="EMBL" id="KAK6348866.1"/>
    </source>
</evidence>
<accession>A0AAV9UVJ1</accession>
<keyword evidence="6 7" id="KW-0067">ATP-binding</keyword>
<dbReference type="SUPFAM" id="SSF53271">
    <property type="entry name" value="PRTase-like"/>
    <property type="match status" value="1"/>
</dbReference>
<keyword evidence="11" id="KW-1185">Reference proteome</keyword>
<dbReference type="PRINTS" id="PR00988">
    <property type="entry name" value="URIDINKINASE"/>
</dbReference>
<dbReference type="Gene3D" id="3.40.50.2020">
    <property type="match status" value="1"/>
</dbReference>
<keyword evidence="5 7" id="KW-0418">Kinase</keyword>
<organism evidence="10 11">
    <name type="scientific">Orbilia blumenaviensis</name>
    <dbReference type="NCBI Taxonomy" id="1796055"/>
    <lineage>
        <taxon>Eukaryota</taxon>
        <taxon>Fungi</taxon>
        <taxon>Dikarya</taxon>
        <taxon>Ascomycota</taxon>
        <taxon>Pezizomycotina</taxon>
        <taxon>Orbiliomycetes</taxon>
        <taxon>Orbiliales</taxon>
        <taxon>Orbiliaceae</taxon>
        <taxon>Orbilia</taxon>
    </lineage>
</organism>
<keyword evidence="3 7" id="KW-0808">Transferase</keyword>
<feature type="domain" description="Phosphoribosyltransferase" evidence="9">
    <location>
        <begin position="255"/>
        <end position="436"/>
    </location>
</feature>
<feature type="domain" description="Phosphoribulokinase/uridine kinase" evidence="8">
    <location>
        <begin position="22"/>
        <end position="210"/>
    </location>
</feature>
<dbReference type="NCBIfam" id="NF004018">
    <property type="entry name" value="PRK05480.1"/>
    <property type="match status" value="1"/>
</dbReference>
<protein>
    <recommendedName>
        <fullName evidence="7">Uridine kinase</fullName>
        <ecNumber evidence="7">2.7.1.48</ecNumber>
    </recommendedName>
</protein>
<reference evidence="10 11" key="1">
    <citation type="submission" date="2019-10" db="EMBL/GenBank/DDBJ databases">
        <authorList>
            <person name="Palmer J.M."/>
        </authorList>
    </citation>
    <scope>NUCLEOTIDE SEQUENCE [LARGE SCALE GENOMIC DNA]</scope>
    <source>
        <strain evidence="10 11">TWF730</strain>
    </source>
</reference>
<dbReference type="Proteomes" id="UP001373714">
    <property type="component" value="Unassembled WGS sequence"/>
</dbReference>
<keyword evidence="4 7" id="KW-0547">Nucleotide-binding</keyword>
<comment type="caution">
    <text evidence="10">The sequence shown here is derived from an EMBL/GenBank/DDBJ whole genome shotgun (WGS) entry which is preliminary data.</text>
</comment>
<comment type="similarity">
    <text evidence="2 7">Belongs to the uridine kinase family.</text>
</comment>
<dbReference type="CDD" id="cd02023">
    <property type="entry name" value="UMPK"/>
    <property type="match status" value="1"/>
</dbReference>
<dbReference type="Gene3D" id="3.40.50.300">
    <property type="entry name" value="P-loop containing nucleotide triphosphate hydrolases"/>
    <property type="match status" value="1"/>
</dbReference>
<dbReference type="InterPro" id="IPR027417">
    <property type="entry name" value="P-loop_NTPase"/>
</dbReference>
<dbReference type="FunFam" id="3.40.50.2020:FF:000010">
    <property type="entry name" value="Uridine-cytidine kinase"/>
    <property type="match status" value="1"/>
</dbReference>
<dbReference type="EC" id="2.7.1.48" evidence="7"/>
<evidence type="ECO:0000256" key="7">
    <source>
        <dbReference type="RuleBase" id="RU003825"/>
    </source>
</evidence>
<dbReference type="AlphaFoldDB" id="A0AAV9UVJ1"/>
<evidence type="ECO:0000256" key="4">
    <source>
        <dbReference type="ARBA" id="ARBA00022741"/>
    </source>
</evidence>
<dbReference type="SUPFAM" id="SSF52540">
    <property type="entry name" value="P-loop containing nucleoside triphosphate hydrolases"/>
    <property type="match status" value="1"/>
</dbReference>
<dbReference type="InterPro" id="IPR000764">
    <property type="entry name" value="Uridine_kinase-like"/>
</dbReference>
<name>A0AAV9UVJ1_9PEZI</name>
<comment type="pathway">
    <text evidence="7">Pyrimidine metabolism; CTP biosynthesis via salvage pathway; CTP from cytidine: step 1/3.</text>
</comment>
<dbReference type="CDD" id="cd06223">
    <property type="entry name" value="PRTases_typeI"/>
    <property type="match status" value="1"/>
</dbReference>
<evidence type="ECO:0000256" key="5">
    <source>
        <dbReference type="ARBA" id="ARBA00022777"/>
    </source>
</evidence>
<evidence type="ECO:0000256" key="2">
    <source>
        <dbReference type="ARBA" id="ARBA00005408"/>
    </source>
</evidence>
<proteinExistence type="inferred from homology"/>
<sequence>MSESESSSMNYAYSPPWHDTHIIGIAGSSGSGKTSVAAQLVKLLNLPWVVVLSMDSFYKELTPDQSKLAFANNYDFDSPDAIDFDILVDRLRDLKAGKKAEIPIYSFEKHQRVPNKNTTIYSCHVLILEGIFALYDPRVLDLLDMKIFVDTDSDICLARRLARDVKSRGRDVRGALQQWHRFVKPNFELYVRPQMKNADIAIPRGIDNLTAIAMVVKHIQRALNAKSEAHLKKIAELGEQVMEKPLTDHVTVLDQTPQLRGIHTILQDRKTTREDFIFYFDRLASLLVEKAMDRMTFTSHEVLTPLNLPYNGLRCASAICGIVILRSGGVFEIGLKRVVPDCKIGRLLLQSNIRTGEPELHHLKVPPNLGNHQVLLLDPQIASGAAALMAVRVLKDHGVEEGNIVFLTYMATKVGLGRLNAVFPEMKIVVAGIEDAWTSRWIDEKYFGC</sequence>
<evidence type="ECO:0000256" key="1">
    <source>
        <dbReference type="ARBA" id="ARBA00004690"/>
    </source>
</evidence>
<dbReference type="EMBL" id="JAVHNS010000007">
    <property type="protein sequence ID" value="KAK6348866.1"/>
    <property type="molecule type" value="Genomic_DNA"/>
</dbReference>
<dbReference type="InterPro" id="IPR006083">
    <property type="entry name" value="PRK/URK"/>
</dbReference>
<evidence type="ECO:0000256" key="6">
    <source>
        <dbReference type="ARBA" id="ARBA00022840"/>
    </source>
</evidence>
<evidence type="ECO:0000256" key="3">
    <source>
        <dbReference type="ARBA" id="ARBA00022679"/>
    </source>
</evidence>
<comment type="catalytic activity">
    <reaction evidence="7">
        <text>cytidine + ATP = CMP + ADP + H(+)</text>
        <dbReference type="Rhea" id="RHEA:24674"/>
        <dbReference type="ChEBI" id="CHEBI:15378"/>
        <dbReference type="ChEBI" id="CHEBI:17562"/>
        <dbReference type="ChEBI" id="CHEBI:30616"/>
        <dbReference type="ChEBI" id="CHEBI:60377"/>
        <dbReference type="ChEBI" id="CHEBI:456216"/>
        <dbReference type="EC" id="2.7.1.48"/>
    </reaction>
</comment>
<dbReference type="GO" id="GO:0008655">
    <property type="term" value="P:pyrimidine-containing compound salvage"/>
    <property type="evidence" value="ECO:0007669"/>
    <property type="project" value="UniProtKB-ARBA"/>
</dbReference>
<dbReference type="PANTHER" id="PTHR10285">
    <property type="entry name" value="URIDINE KINASE"/>
    <property type="match status" value="1"/>
</dbReference>
<dbReference type="GO" id="GO:0005524">
    <property type="term" value="F:ATP binding"/>
    <property type="evidence" value="ECO:0007669"/>
    <property type="project" value="UniProtKB-KW"/>
</dbReference>
<dbReference type="Pfam" id="PF14681">
    <property type="entry name" value="UPRTase"/>
    <property type="match status" value="1"/>
</dbReference>
<dbReference type="InterPro" id="IPR029057">
    <property type="entry name" value="PRTase-like"/>
</dbReference>